<dbReference type="Pfam" id="PF14493">
    <property type="entry name" value="HTH_40"/>
    <property type="match status" value="1"/>
</dbReference>
<gene>
    <name evidence="2" type="ORF">BCM40_06195</name>
</gene>
<dbReference type="Proteomes" id="UP000092495">
    <property type="component" value="Chromosome"/>
</dbReference>
<dbReference type="RefSeq" id="WP_065526041.1">
    <property type="nucleotide sequence ID" value="NZ_CP016543.2"/>
</dbReference>
<evidence type="ECO:0000313" key="2">
    <source>
        <dbReference type="EMBL" id="ANU22985.1"/>
    </source>
</evidence>
<dbReference type="InterPro" id="IPR008308">
    <property type="entry name" value="YpbB-like"/>
</dbReference>
<dbReference type="KEGG" id="pdg:BCM40_06195"/>
<dbReference type="EMBL" id="CP016543">
    <property type="protein sequence ID" value="ANU22985.1"/>
    <property type="molecule type" value="Genomic_DNA"/>
</dbReference>
<accession>A0A1C7EGZ9</accession>
<dbReference type="InterPro" id="IPR029491">
    <property type="entry name" value="Helicase_HTH"/>
</dbReference>
<dbReference type="AlphaFoldDB" id="A0A1C7EGZ9"/>
<dbReference type="STRING" id="414778.BCM40_06195"/>
<reference evidence="2" key="1">
    <citation type="submission" date="2016-10" db="EMBL/GenBank/DDBJ databases">
        <authorList>
            <person name="See-Too W.S."/>
        </authorList>
    </citation>
    <scope>NUCLEOTIDE SEQUENCE</scope>
    <source>
        <strain evidence="2">DSM 22276</strain>
    </source>
</reference>
<protein>
    <recommendedName>
        <fullName evidence="1">Helicase Helix-turn-helix domain-containing protein</fullName>
    </recommendedName>
</protein>
<dbReference type="PIRSF" id="PIRSF021350">
    <property type="entry name" value="UCP021350"/>
    <property type="match status" value="1"/>
</dbReference>
<feature type="domain" description="Helicase Helix-turn-helix" evidence="1">
    <location>
        <begin position="247"/>
        <end position="334"/>
    </location>
</feature>
<dbReference type="OrthoDB" id="2354672at2"/>
<keyword evidence="3" id="KW-1185">Reference proteome</keyword>
<evidence type="ECO:0000313" key="3">
    <source>
        <dbReference type="Proteomes" id="UP000092495"/>
    </source>
</evidence>
<name>A0A1C7EGZ9_9BACL</name>
<organism evidence="2 3">
    <name type="scientific">Planococcus donghaensis</name>
    <dbReference type="NCBI Taxonomy" id="414778"/>
    <lineage>
        <taxon>Bacteria</taxon>
        <taxon>Bacillati</taxon>
        <taxon>Bacillota</taxon>
        <taxon>Bacilli</taxon>
        <taxon>Bacillales</taxon>
        <taxon>Caryophanaceae</taxon>
        <taxon>Planococcus</taxon>
    </lineage>
</organism>
<evidence type="ECO:0000259" key="1">
    <source>
        <dbReference type="Pfam" id="PF14493"/>
    </source>
</evidence>
<proteinExistence type="predicted"/>
<sequence>MLFSELILAIMKPVNRQRTISSPYHLIKGKKSGQTIQDIGYFGLYPYFGVLPKLDKKAYDHVVQSLFSQGYLRANEQVIELTEKALNANVADSPLNGWKYRGNENLFFNRLSLIVQTLSHVSQSVKTFDPIVNNEDIQIWVKNYLQQIHFRDLAIVQAFKKELITTLTDSNISETHKLIITERLTGFGLSGLTWQQMATSKKLTVLDVQLMMAEALHGWMAEIEKSKSPLLLGLMEGVIQQSSLTATAQRTEKLFERGFSLEQIASLRQLKTSTIEDHVVELAMNDPYFNFQSFMSQELYKAIISESRRQQSKRLRDIKEHLPDASYFQIRLALSIKEENQ</sequence>